<accession>A0A0W8G837</accession>
<dbReference type="InterPro" id="IPR051805">
    <property type="entry name" value="Dehydratase_Activator_Redct"/>
</dbReference>
<sequence length="450" mass="49385">MTAAGRPDLSGKTLLMPDMTPTGSRLLVAALRAFGVNAVVMPTMNGLSLGKELTSGKECFPCQVTLGDVLHYLGEEKKRLGDSFSAADYVYFMPEAGGPCRFGMYNTLHRIVLDRFREFRDTAIVTLSTDDGYDSSAIFPRKSAGPFRKLAFTAMILADILDRIAWRTRPYETIPGSVDACLADALDAMSREMETSGASLDFSPLDRLAGETAKTAARLMDRTLPRRPRVGIVGEIYLRSHPGSNQDLIRRLEGLGGEVVNASLAEWFNFVTHLNRRESAESFQACLKDLDIPGLAAAATFRLVSRLTMDWQVKRQHAVYQRVLPHLDIAADHDVAHLETLLDDERLYSFAIGTEAGISIAGALAYAADAFDGVVNVFPFTCMPSTICSAILKPLLLKQGVPYLDSPHDGSNQPSRDITLRTFMHQVARRAALRHMDGSREKACPRGPTV</sequence>
<comment type="caution">
    <text evidence="1">The sequence shown here is derived from an EMBL/GenBank/DDBJ whole genome shotgun (WGS) entry which is preliminary data.</text>
</comment>
<protein>
    <submittedName>
        <fullName evidence="1">Activator of (R)-2-hydroxyglutaryl-coa dehydratase</fullName>
    </submittedName>
</protein>
<dbReference type="PANTHER" id="PTHR32329:SF2">
    <property type="entry name" value="BIFUNCTIONAL PROTEIN [INCLUDES 2-HYDROXYACYL-COA DEHYDRATASE (N-TER) AND ITS ACTIVATOR DOMAIN (C_TERM)"/>
    <property type="match status" value="1"/>
</dbReference>
<dbReference type="AlphaFoldDB" id="A0A0W8G837"/>
<dbReference type="PANTHER" id="PTHR32329">
    <property type="entry name" value="BIFUNCTIONAL PROTEIN [INCLUDES 2-HYDROXYACYL-COA DEHYDRATASE (N-TER) AND ITS ACTIVATOR DOMAIN (C_TERM)-RELATED"/>
    <property type="match status" value="1"/>
</dbReference>
<organism evidence="1">
    <name type="scientific">hydrocarbon metagenome</name>
    <dbReference type="NCBI Taxonomy" id="938273"/>
    <lineage>
        <taxon>unclassified sequences</taxon>
        <taxon>metagenomes</taxon>
        <taxon>ecological metagenomes</taxon>
    </lineage>
</organism>
<dbReference type="EMBL" id="LNQE01000110">
    <property type="protein sequence ID" value="KUG29257.1"/>
    <property type="molecule type" value="Genomic_DNA"/>
</dbReference>
<name>A0A0W8G837_9ZZZZ</name>
<gene>
    <name evidence="1" type="ORF">ASZ90_000850</name>
</gene>
<evidence type="ECO:0000313" key="1">
    <source>
        <dbReference type="EMBL" id="KUG29257.1"/>
    </source>
</evidence>
<proteinExistence type="predicted"/>
<reference evidence="1" key="1">
    <citation type="journal article" date="2015" name="Proc. Natl. Acad. Sci. U.S.A.">
        <title>Networks of energetic and metabolic interactions define dynamics in microbial communities.</title>
        <authorList>
            <person name="Embree M."/>
            <person name="Liu J.K."/>
            <person name="Al-Bassam M.M."/>
            <person name="Zengler K."/>
        </authorList>
    </citation>
    <scope>NUCLEOTIDE SEQUENCE</scope>
</reference>